<dbReference type="SUPFAM" id="SSF55486">
    <property type="entry name" value="Metalloproteases ('zincins'), catalytic domain"/>
    <property type="match status" value="1"/>
</dbReference>
<evidence type="ECO:0000313" key="4">
    <source>
        <dbReference type="EMBL" id="SHK55462.1"/>
    </source>
</evidence>
<protein>
    <submittedName>
        <fullName evidence="4">Por secretion system C-terminal sorting domain-containing protein</fullName>
    </submittedName>
</protein>
<dbReference type="NCBIfam" id="TIGR04183">
    <property type="entry name" value="Por_Secre_tail"/>
    <property type="match status" value="1"/>
</dbReference>
<dbReference type="RefSeq" id="WP_073291289.1">
    <property type="nucleotide sequence ID" value="NZ_FRAV01000005.1"/>
</dbReference>
<sequence length="515" mass="56371">MKTNFIILLVCCANLLSAQISVFQNPIQEGSLAENQKITKELASSYISTKYYKQNDFNLKSDLKINLPNNKQITAKFDRVLNYSNKSQSYVYSIENEPQSDLVFSTYDHIVTGMYAPASGEKVMFHQTNGDIFALSTVSDQKILDQDSKDDSILDSTLPGFGKVNSNVCLDTTPVCASSRVDVMVVYTSAARTAWGGVAQSNSFIATAITNFNTSLTNSGISNVTINLVYSGEIAYTEPGNISTDLSRLRTNNDGYMDNVHTLRTTYGADLVALVTGTPTNTCGLGYVNTSPTNYSGANGFCVSLYNCAVSNYSLAHELGHNMGLQHDWYVNTSTSPCSHHHGYVNRTAINNGASSTSSQRWRTIMAYNDECSAAGFNCTRINRWANPGVNYNSEPTGIAIGNTNPSNEAFGFSRFACVVSNFMPAVSADVLSTSEILPNTKEFTLYPNPAKDMITISLSDSERYSFKIFNTTGQLIETTTERTIHLKGYTSGVYFLNIYDGKGSFIGSKKFIVQ</sequence>
<dbReference type="Pfam" id="PF18962">
    <property type="entry name" value="Por_Secre_tail"/>
    <property type="match status" value="1"/>
</dbReference>
<dbReference type="EMBL" id="FRAV01000005">
    <property type="protein sequence ID" value="SHK55462.1"/>
    <property type="molecule type" value="Genomic_DNA"/>
</dbReference>
<organism evidence="4 5">
    <name type="scientific">Chryseobacterium polytrichastri</name>
    <dbReference type="NCBI Taxonomy" id="1302687"/>
    <lineage>
        <taxon>Bacteria</taxon>
        <taxon>Pseudomonadati</taxon>
        <taxon>Bacteroidota</taxon>
        <taxon>Flavobacteriia</taxon>
        <taxon>Flavobacteriales</taxon>
        <taxon>Weeksellaceae</taxon>
        <taxon>Chryseobacterium group</taxon>
        <taxon>Chryseobacterium</taxon>
    </lineage>
</organism>
<reference evidence="5" key="1">
    <citation type="submission" date="2016-11" db="EMBL/GenBank/DDBJ databases">
        <authorList>
            <person name="Varghese N."/>
            <person name="Submissions S."/>
        </authorList>
    </citation>
    <scope>NUCLEOTIDE SEQUENCE [LARGE SCALE GENOMIC DNA]</scope>
    <source>
        <strain evidence="5">DSM 26899</strain>
    </source>
</reference>
<dbReference type="OrthoDB" id="3976083at2"/>
<proteinExistence type="predicted"/>
<feature type="domain" description="Secretion system C-terminal sorting" evidence="3">
    <location>
        <begin position="446"/>
        <end position="514"/>
    </location>
</feature>
<keyword evidence="5" id="KW-1185">Reference proteome</keyword>
<dbReference type="STRING" id="1302687.SAMN05444267_100573"/>
<dbReference type="Pfam" id="PF13688">
    <property type="entry name" value="Reprolysin_5"/>
    <property type="match status" value="1"/>
</dbReference>
<feature type="chain" id="PRO_5013020023" evidence="2">
    <location>
        <begin position="19"/>
        <end position="515"/>
    </location>
</feature>
<dbReference type="InterPro" id="IPR024079">
    <property type="entry name" value="MetalloPept_cat_dom_sf"/>
</dbReference>
<evidence type="ECO:0000313" key="5">
    <source>
        <dbReference type="Proteomes" id="UP000184364"/>
    </source>
</evidence>
<accession>A0A1M6TEK7</accession>
<evidence type="ECO:0000256" key="2">
    <source>
        <dbReference type="SAM" id="SignalP"/>
    </source>
</evidence>
<dbReference type="AlphaFoldDB" id="A0A1M6TEK7"/>
<evidence type="ECO:0000259" key="3">
    <source>
        <dbReference type="Pfam" id="PF18962"/>
    </source>
</evidence>
<dbReference type="Proteomes" id="UP000184364">
    <property type="component" value="Unassembled WGS sequence"/>
</dbReference>
<dbReference type="GO" id="GO:0008237">
    <property type="term" value="F:metallopeptidase activity"/>
    <property type="evidence" value="ECO:0007669"/>
    <property type="project" value="InterPro"/>
</dbReference>
<name>A0A1M6TEK7_9FLAO</name>
<keyword evidence="1 2" id="KW-0732">Signal</keyword>
<gene>
    <name evidence="4" type="ORF">SAMN05444267_100573</name>
</gene>
<feature type="signal peptide" evidence="2">
    <location>
        <begin position="1"/>
        <end position="18"/>
    </location>
</feature>
<dbReference type="InterPro" id="IPR026444">
    <property type="entry name" value="Secre_tail"/>
</dbReference>
<evidence type="ECO:0000256" key="1">
    <source>
        <dbReference type="ARBA" id="ARBA00022729"/>
    </source>
</evidence>
<dbReference type="Gene3D" id="3.40.390.10">
    <property type="entry name" value="Collagenase (Catalytic Domain)"/>
    <property type="match status" value="1"/>
</dbReference>